<evidence type="ECO:0000313" key="2">
    <source>
        <dbReference type="EMBL" id="PKK57061.1"/>
    </source>
</evidence>
<gene>
    <name evidence="2" type="ORF">RhiirC2_798737</name>
</gene>
<protein>
    <submittedName>
        <fullName evidence="2">Uncharacterized protein</fullName>
    </submittedName>
</protein>
<dbReference type="AlphaFoldDB" id="A0A2N1M603"/>
<evidence type="ECO:0000313" key="3">
    <source>
        <dbReference type="Proteomes" id="UP000233469"/>
    </source>
</evidence>
<dbReference type="VEuPathDB" id="FungiDB:FUN_010643"/>
<feature type="region of interest" description="Disordered" evidence="1">
    <location>
        <begin position="1"/>
        <end position="52"/>
    </location>
</feature>
<dbReference type="Proteomes" id="UP000233469">
    <property type="component" value="Unassembled WGS sequence"/>
</dbReference>
<dbReference type="EMBL" id="LLXL01004790">
    <property type="protein sequence ID" value="PKK57061.1"/>
    <property type="molecule type" value="Genomic_DNA"/>
</dbReference>
<proteinExistence type="predicted"/>
<comment type="caution">
    <text evidence="2">The sequence shown here is derived from an EMBL/GenBank/DDBJ whole genome shotgun (WGS) entry which is preliminary data.</text>
</comment>
<evidence type="ECO:0000256" key="1">
    <source>
        <dbReference type="SAM" id="MobiDB-lite"/>
    </source>
</evidence>
<feature type="compositionally biased region" description="Basic and acidic residues" evidence="1">
    <location>
        <begin position="16"/>
        <end position="46"/>
    </location>
</feature>
<reference evidence="2 3" key="2">
    <citation type="submission" date="2017-10" db="EMBL/GenBank/DDBJ databases">
        <title>Extensive intraspecific genome diversity in a model arbuscular mycorrhizal fungus.</title>
        <authorList>
            <person name="Chen E.C.H."/>
            <person name="Morin E."/>
            <person name="Baudet D."/>
            <person name="Noel J."/>
            <person name="Ndikumana S."/>
            <person name="Charron P."/>
            <person name="St-Onge C."/>
            <person name="Giorgi J."/>
            <person name="Grigoriev I.V."/>
            <person name="Roux C."/>
            <person name="Martin F.M."/>
            <person name="Corradi N."/>
        </authorList>
    </citation>
    <scope>NUCLEOTIDE SEQUENCE [LARGE SCALE GENOMIC DNA]</scope>
    <source>
        <strain evidence="2 3">C2</strain>
    </source>
</reference>
<organism evidence="2 3">
    <name type="scientific">Rhizophagus irregularis</name>
    <dbReference type="NCBI Taxonomy" id="588596"/>
    <lineage>
        <taxon>Eukaryota</taxon>
        <taxon>Fungi</taxon>
        <taxon>Fungi incertae sedis</taxon>
        <taxon>Mucoromycota</taxon>
        <taxon>Glomeromycotina</taxon>
        <taxon>Glomeromycetes</taxon>
        <taxon>Glomerales</taxon>
        <taxon>Glomeraceae</taxon>
        <taxon>Rhizophagus</taxon>
    </lineage>
</organism>
<reference evidence="2 3" key="1">
    <citation type="submission" date="2016-04" db="EMBL/GenBank/DDBJ databases">
        <title>Genome analyses suggest a sexual origin of heterokaryosis in a supposedly ancient asexual fungus.</title>
        <authorList>
            <person name="Ropars J."/>
            <person name="Sedzielewska K."/>
            <person name="Noel J."/>
            <person name="Charron P."/>
            <person name="Farinelli L."/>
            <person name="Marton T."/>
            <person name="Kruger M."/>
            <person name="Pelin A."/>
            <person name="Brachmann A."/>
            <person name="Corradi N."/>
        </authorList>
    </citation>
    <scope>NUCLEOTIDE SEQUENCE [LARGE SCALE GENOMIC DNA]</scope>
    <source>
        <strain evidence="2 3">C2</strain>
    </source>
</reference>
<accession>A0A2N1M603</accession>
<name>A0A2N1M603_9GLOM</name>
<sequence length="52" mass="6190">MVSTSMIIRWPETDEEKVQKEIAKNVRPKNKDESDKHVIHVYDKPWRSGKKP</sequence>